<evidence type="ECO:0000313" key="3">
    <source>
        <dbReference type="Proteomes" id="UP000013167"/>
    </source>
</evidence>
<dbReference type="EMBL" id="CAIZ01000128">
    <property type="protein sequence ID" value="CCH70473.1"/>
    <property type="molecule type" value="Genomic_DNA"/>
</dbReference>
<keyword evidence="1" id="KW-0732">Signal</keyword>
<feature type="chain" id="PRO_5004106189" description="Lipoprotein" evidence="1">
    <location>
        <begin position="26"/>
        <end position="144"/>
    </location>
</feature>
<dbReference type="Gene3D" id="2.40.420.20">
    <property type="match status" value="1"/>
</dbReference>
<dbReference type="RefSeq" id="WP_010850322.1">
    <property type="nucleotide sequence ID" value="NZ_HF570956.1"/>
</dbReference>
<accession>N0E0H1</accession>
<sequence length="144" mass="14793">MRELRTVRAVAAMSICAAVAGGCTAVEETVHESVPAVSIAPAATEGGPKTLTLTADAVRRLELVTVVVDDATAVPYAAVVYDKKGAPWVYTNPSELTYVRVPITLDRVDGQSAAVSAGPPVGTRVVTRSAIKLYGAENGVGGGR</sequence>
<dbReference type="Proteomes" id="UP000013167">
    <property type="component" value="Unassembled WGS sequence"/>
</dbReference>
<dbReference type="eggNOG" id="ENOG5033F32">
    <property type="taxonomic scope" value="Bacteria"/>
</dbReference>
<dbReference type="STRING" id="1193181.BN10_580038"/>
<gene>
    <name evidence="2" type="ORF">BN10_580038</name>
</gene>
<keyword evidence="3" id="KW-1185">Reference proteome</keyword>
<reference evidence="2 3" key="1">
    <citation type="journal article" date="2013" name="ISME J.">
        <title>A metabolic model for members of the genus Tetrasphaera involved in enhanced biological phosphorus removal.</title>
        <authorList>
            <person name="Kristiansen R."/>
            <person name="Nguyen H.T.T."/>
            <person name="Saunders A.M."/>
            <person name="Nielsen J.L."/>
            <person name="Wimmer R."/>
            <person name="Le V.Q."/>
            <person name="McIlroy S.J."/>
            <person name="Petrovski S."/>
            <person name="Seviour R.J."/>
            <person name="Calteau A."/>
            <person name="Nielsen K.L."/>
            <person name="Nielsen P.H."/>
        </authorList>
    </citation>
    <scope>NUCLEOTIDE SEQUENCE [LARGE SCALE GENOMIC DNA]</scope>
    <source>
        <strain evidence="2 3">Lp2</strain>
    </source>
</reference>
<comment type="caution">
    <text evidence="2">The sequence shown here is derived from an EMBL/GenBank/DDBJ whole genome shotgun (WGS) entry which is preliminary data.</text>
</comment>
<organism evidence="2 3">
    <name type="scientific">Phycicoccus elongatus Lp2</name>
    <dbReference type="NCBI Taxonomy" id="1193181"/>
    <lineage>
        <taxon>Bacteria</taxon>
        <taxon>Bacillati</taxon>
        <taxon>Actinomycetota</taxon>
        <taxon>Actinomycetes</taxon>
        <taxon>Micrococcales</taxon>
        <taxon>Intrasporangiaceae</taxon>
        <taxon>Phycicoccus</taxon>
    </lineage>
</organism>
<feature type="signal peptide" evidence="1">
    <location>
        <begin position="1"/>
        <end position="25"/>
    </location>
</feature>
<dbReference type="OrthoDB" id="3823490at2"/>
<evidence type="ECO:0008006" key="4">
    <source>
        <dbReference type="Google" id="ProtNLM"/>
    </source>
</evidence>
<evidence type="ECO:0000313" key="2">
    <source>
        <dbReference type="EMBL" id="CCH70473.1"/>
    </source>
</evidence>
<protein>
    <recommendedName>
        <fullName evidence="4">Lipoprotein</fullName>
    </recommendedName>
</protein>
<dbReference type="PROSITE" id="PS51257">
    <property type="entry name" value="PROKAR_LIPOPROTEIN"/>
    <property type="match status" value="1"/>
</dbReference>
<proteinExistence type="predicted"/>
<evidence type="ECO:0000256" key="1">
    <source>
        <dbReference type="SAM" id="SignalP"/>
    </source>
</evidence>
<dbReference type="AlphaFoldDB" id="N0E0H1"/>
<name>N0E0H1_9MICO</name>
<dbReference type="HOGENOM" id="CLU_145339_0_0_11"/>